<reference evidence="2" key="1">
    <citation type="journal article" date="2021" name="PeerJ">
        <title>Extensive microbial diversity within the chicken gut microbiome revealed by metagenomics and culture.</title>
        <authorList>
            <person name="Gilroy R."/>
            <person name="Ravi A."/>
            <person name="Getino M."/>
            <person name="Pursley I."/>
            <person name="Horton D.L."/>
            <person name="Alikhan N.F."/>
            <person name="Baker D."/>
            <person name="Gharbi K."/>
            <person name="Hall N."/>
            <person name="Watson M."/>
            <person name="Adriaenssens E.M."/>
            <person name="Foster-Nyarko E."/>
            <person name="Jarju S."/>
            <person name="Secka A."/>
            <person name="Antonio M."/>
            <person name="Oren A."/>
            <person name="Chaudhuri R.R."/>
            <person name="La Ragione R."/>
            <person name="Hildebrand F."/>
            <person name="Pallen M.J."/>
        </authorList>
    </citation>
    <scope>NUCLEOTIDE SEQUENCE</scope>
    <source>
        <strain evidence="2">378</strain>
    </source>
</reference>
<proteinExistence type="predicted"/>
<feature type="compositionally biased region" description="Polar residues" evidence="1">
    <location>
        <begin position="379"/>
        <end position="391"/>
    </location>
</feature>
<organism evidence="2 3">
    <name type="scientific">Candidatus Anaerobiospirillum pullicola</name>
    <dbReference type="NCBI Taxonomy" id="2838451"/>
    <lineage>
        <taxon>Bacteria</taxon>
        <taxon>Pseudomonadati</taxon>
        <taxon>Pseudomonadota</taxon>
        <taxon>Gammaproteobacteria</taxon>
        <taxon>Aeromonadales</taxon>
        <taxon>Succinivibrionaceae</taxon>
        <taxon>Anaerobiospirillum</taxon>
    </lineage>
</organism>
<reference evidence="2" key="2">
    <citation type="submission" date="2021-04" db="EMBL/GenBank/DDBJ databases">
        <authorList>
            <person name="Gilroy R."/>
        </authorList>
    </citation>
    <scope>NUCLEOTIDE SEQUENCE</scope>
    <source>
        <strain evidence="2">378</strain>
    </source>
</reference>
<dbReference type="EMBL" id="JAHLFE010000009">
    <property type="protein sequence ID" value="MBU3843311.1"/>
    <property type="molecule type" value="Genomic_DNA"/>
</dbReference>
<feature type="compositionally biased region" description="Low complexity" evidence="1">
    <location>
        <begin position="464"/>
        <end position="478"/>
    </location>
</feature>
<feature type="region of interest" description="Disordered" evidence="1">
    <location>
        <begin position="464"/>
        <end position="515"/>
    </location>
</feature>
<accession>A0A948X0F0</accession>
<sequence>MSAQQSQSQLQVQGQAQQQAQLQVQGQAQQQVQAQAQVQRQLFVALPVPLSNPSVQTRLAAMAIGAPKPLSANEVASSKDAASIAATASVAAAAAASAENTVRPWEKRLFTCALTAAAPFSPLFCWKQGLELTQLSEGDSALNFIHTCSRYLTPQSEQDILISFALRHLTSFVAMAAQNFVSVNPLTRFNYVLDLKSALYTCVYFGQNHEKWQFYELDTWRNLWTAAQALGFQKSGDGLGLSEQLNRVEAATYIYNFLWQQEPKIMAFLCSSWQQRLALVVKAVQAQAPYVAHIDEQGLLCLLQVQEVVPSLRLVRGLVSDGSQVKPVTLSLDVAPLLAPTSILTPARQEMLSFSLEQAIAQLQAAAAAHIAVSKASTVQAPASADSTSQTVEDETGSTDAPAPEQSVAASLPRKTSTPKKPRSTKALAAAAEKAPDTSTAAATTTNTATATATAELARAPVAVTQKKVATSKTTSKSKSTKAKNKATAKESSEALASSMPPRTRKASSRSSTEKSSLIVNAVVEPAASLDITLDADSAPLLQVHDQLTQELLLTQLTFAGVSENKPDYALLAARHLTASQSLSPVLVALLQGDSLSMQALKSSDLPCYLQYMAALGADKRQRFVQIAAAVAEHKVPAEELAQEDSAFGRQVLCFLGENYYAALFEQTRSRYERYVQRVLAQRRPQLLHELKVMAGLIKEADKRGARLVQALWQSLGAE</sequence>
<comment type="caution">
    <text evidence="2">The sequence shown here is derived from an EMBL/GenBank/DDBJ whole genome shotgun (WGS) entry which is preliminary data.</text>
</comment>
<protein>
    <submittedName>
        <fullName evidence="2">Uncharacterized protein</fullName>
    </submittedName>
</protein>
<name>A0A948X0F0_9GAMM</name>
<feature type="compositionally biased region" description="Low complexity" evidence="1">
    <location>
        <begin position="425"/>
        <end position="446"/>
    </location>
</feature>
<gene>
    <name evidence="2" type="ORF">H9847_00330</name>
</gene>
<evidence type="ECO:0000256" key="1">
    <source>
        <dbReference type="SAM" id="MobiDB-lite"/>
    </source>
</evidence>
<feature type="region of interest" description="Disordered" evidence="1">
    <location>
        <begin position="379"/>
        <end position="446"/>
    </location>
</feature>
<evidence type="ECO:0000313" key="2">
    <source>
        <dbReference type="EMBL" id="MBU3843311.1"/>
    </source>
</evidence>
<evidence type="ECO:0000313" key="3">
    <source>
        <dbReference type="Proteomes" id="UP000733611"/>
    </source>
</evidence>
<dbReference type="AlphaFoldDB" id="A0A948X0F0"/>
<dbReference type="Proteomes" id="UP000733611">
    <property type="component" value="Unassembled WGS sequence"/>
</dbReference>